<name>A0ABN1TK38_9ACTN</name>
<dbReference type="RefSeq" id="WP_344624636.1">
    <property type="nucleotide sequence ID" value="NZ_BAAALD010000032.1"/>
</dbReference>
<evidence type="ECO:0000313" key="3">
    <source>
        <dbReference type="EMBL" id="GAA1089038.1"/>
    </source>
</evidence>
<dbReference type="InterPro" id="IPR047137">
    <property type="entry name" value="ORF3"/>
</dbReference>
<proteinExistence type="predicted"/>
<dbReference type="InterPro" id="IPR023393">
    <property type="entry name" value="START-like_dom_sf"/>
</dbReference>
<feature type="compositionally biased region" description="Acidic residues" evidence="1">
    <location>
        <begin position="290"/>
        <end position="387"/>
    </location>
</feature>
<comment type="caution">
    <text evidence="3">The sequence shown here is derived from an EMBL/GenBank/DDBJ whole genome shotgun (WGS) entry which is preliminary data.</text>
</comment>
<feature type="domain" description="Coenzyme Q-binding protein COQ10 START" evidence="2">
    <location>
        <begin position="125"/>
        <end position="246"/>
    </location>
</feature>
<evidence type="ECO:0000259" key="2">
    <source>
        <dbReference type="Pfam" id="PF03364"/>
    </source>
</evidence>
<evidence type="ECO:0000313" key="4">
    <source>
        <dbReference type="Proteomes" id="UP001499987"/>
    </source>
</evidence>
<feature type="compositionally biased region" description="Basic and acidic residues" evidence="1">
    <location>
        <begin position="266"/>
        <end position="275"/>
    </location>
</feature>
<dbReference type="PANTHER" id="PTHR33824:SF7">
    <property type="entry name" value="POLYKETIDE CYCLASE_DEHYDRASE AND LIPID TRANSPORT SUPERFAMILY PROTEIN"/>
    <property type="match status" value="1"/>
</dbReference>
<organism evidence="3 4">
    <name type="scientific">Kitasatospora arboriphila</name>
    <dbReference type="NCBI Taxonomy" id="258052"/>
    <lineage>
        <taxon>Bacteria</taxon>
        <taxon>Bacillati</taxon>
        <taxon>Actinomycetota</taxon>
        <taxon>Actinomycetes</taxon>
        <taxon>Kitasatosporales</taxon>
        <taxon>Streptomycetaceae</taxon>
        <taxon>Kitasatospora</taxon>
    </lineage>
</organism>
<dbReference type="EMBL" id="BAAALD010000032">
    <property type="protein sequence ID" value="GAA1089038.1"/>
    <property type="molecule type" value="Genomic_DNA"/>
</dbReference>
<feature type="region of interest" description="Disordered" evidence="1">
    <location>
        <begin position="1"/>
        <end position="25"/>
    </location>
</feature>
<evidence type="ECO:0000256" key="1">
    <source>
        <dbReference type="SAM" id="MobiDB-lite"/>
    </source>
</evidence>
<sequence>MATTERESREKSPEESSEKSGFDKLREEAVHYLGAQMEHLVEKAGDKVSDLTGQLGEVAENGGVLPKVGARVLQGDSPIKAFLGEKAKSVKDSVVDKVKGAFGGGGKPGRKSGKKPMNMIEALDVGVPVRTAYDHWTKYEDFSGFAKGVQSVSQGDEVTTDWKVKVGPSKRSFKATVQEQVPDERIVWTSQGAKGSTRGAVSFHEITPTLTRIVLVVEYYPAGFFEKTGNIWRAQGRRLRLDFKNFQRYVSLTNDEAEGWRGEIRDGEVVKTHDEAVEEEEAAREREDQEGADEEYEDTEGEYEEEPEEGDAEGEYEEEPEEGDAEGEYEEEPEEGDAEDDFDDEAEYEEDAPEDDDEYEDEYDEADDDEAEGFEPDEEEDDDRARR</sequence>
<dbReference type="InterPro" id="IPR005031">
    <property type="entry name" value="COQ10_START"/>
</dbReference>
<gene>
    <name evidence="3" type="ORF">GCM10009663_35920</name>
</gene>
<dbReference type="CDD" id="cd07817">
    <property type="entry name" value="SRPBCC_8"/>
    <property type="match status" value="1"/>
</dbReference>
<keyword evidence="4" id="KW-1185">Reference proteome</keyword>
<dbReference type="SUPFAM" id="SSF55961">
    <property type="entry name" value="Bet v1-like"/>
    <property type="match status" value="1"/>
</dbReference>
<protein>
    <recommendedName>
        <fullName evidence="2">Coenzyme Q-binding protein COQ10 START domain-containing protein</fullName>
    </recommendedName>
</protein>
<dbReference type="Pfam" id="PF03364">
    <property type="entry name" value="Polyketide_cyc"/>
    <property type="match status" value="1"/>
</dbReference>
<dbReference type="Proteomes" id="UP001499987">
    <property type="component" value="Unassembled WGS sequence"/>
</dbReference>
<dbReference type="PANTHER" id="PTHR33824">
    <property type="entry name" value="POLYKETIDE CYCLASE/DEHYDRASE AND LIPID TRANSPORT SUPERFAMILY PROTEIN"/>
    <property type="match status" value="1"/>
</dbReference>
<dbReference type="Gene3D" id="3.30.530.20">
    <property type="match status" value="1"/>
</dbReference>
<reference evidence="3 4" key="1">
    <citation type="journal article" date="2019" name="Int. J. Syst. Evol. Microbiol.">
        <title>The Global Catalogue of Microorganisms (GCM) 10K type strain sequencing project: providing services to taxonomists for standard genome sequencing and annotation.</title>
        <authorList>
            <consortium name="The Broad Institute Genomics Platform"/>
            <consortium name="The Broad Institute Genome Sequencing Center for Infectious Disease"/>
            <person name="Wu L."/>
            <person name="Ma J."/>
        </authorList>
    </citation>
    <scope>NUCLEOTIDE SEQUENCE [LARGE SCALE GENOMIC DNA]</scope>
    <source>
        <strain evidence="3 4">JCM 13002</strain>
    </source>
</reference>
<accession>A0ABN1TK38</accession>
<feature type="region of interest" description="Disordered" evidence="1">
    <location>
        <begin position="266"/>
        <end position="387"/>
    </location>
</feature>